<dbReference type="Gene3D" id="3.40.190.80">
    <property type="match status" value="1"/>
</dbReference>
<evidence type="ECO:0000256" key="2">
    <source>
        <dbReference type="ARBA" id="ARBA00001946"/>
    </source>
</evidence>
<evidence type="ECO:0000313" key="11">
    <source>
        <dbReference type="Proteomes" id="UP000823631"/>
    </source>
</evidence>
<dbReference type="GO" id="GO:0007165">
    <property type="term" value="P:signal transduction"/>
    <property type="evidence" value="ECO:0007669"/>
    <property type="project" value="TreeGrafter"/>
</dbReference>
<organism evidence="10 11">
    <name type="scientific">Candidatus Avisuccinivibrio stercorigallinarum</name>
    <dbReference type="NCBI Taxonomy" id="2840704"/>
    <lineage>
        <taxon>Bacteria</taxon>
        <taxon>Pseudomonadati</taxon>
        <taxon>Pseudomonadota</taxon>
        <taxon>Gammaproteobacteria</taxon>
        <taxon>Aeromonadales</taxon>
        <taxon>Succinivibrionaceae</taxon>
        <taxon>Succinivibrionaceae incertae sedis</taxon>
        <taxon>Candidatus Avisuccinivibrio</taxon>
    </lineage>
</organism>
<dbReference type="GO" id="GO:0008934">
    <property type="term" value="F:inositol monophosphate 1-phosphatase activity"/>
    <property type="evidence" value="ECO:0007669"/>
    <property type="project" value="InterPro"/>
</dbReference>
<keyword evidence="7 8" id="KW-0460">Magnesium</keyword>
<dbReference type="CDD" id="cd01639">
    <property type="entry name" value="IMPase"/>
    <property type="match status" value="1"/>
</dbReference>
<dbReference type="GO" id="GO:0046872">
    <property type="term" value="F:metal ion binding"/>
    <property type="evidence" value="ECO:0007669"/>
    <property type="project" value="UniProtKB-KW"/>
</dbReference>
<dbReference type="FunFam" id="3.30.540.10:FF:000003">
    <property type="entry name" value="Inositol-1-monophosphatase"/>
    <property type="match status" value="1"/>
</dbReference>
<dbReference type="GO" id="GO:0006020">
    <property type="term" value="P:inositol metabolic process"/>
    <property type="evidence" value="ECO:0007669"/>
    <property type="project" value="TreeGrafter"/>
</dbReference>
<evidence type="ECO:0000313" key="10">
    <source>
        <dbReference type="EMBL" id="MBO8415353.1"/>
    </source>
</evidence>
<keyword evidence="6" id="KW-0805">Transcription regulation</keyword>
<dbReference type="EC" id="3.1.3.25" evidence="9"/>
<feature type="binding site" evidence="8">
    <location>
        <position position="84"/>
    </location>
    <ligand>
        <name>Mg(2+)</name>
        <dbReference type="ChEBI" id="CHEBI:18420"/>
        <label>1</label>
        <note>catalytic</note>
    </ligand>
</feature>
<sequence length="269" mass="29265">MHPMLNIAVRAARTAGNLIARNLGRQDQFTVEEKKVDDLVTTIDKECESTIVAILRKAYRDHAVLGEESGLVGDADSEYRWIIDPIDGTTNFVQGIPHCAVSIALQYRGRCEVGVVFDPMVNEMFTAARGEGAALNGSRIRVSKRPGLSGSIIHTAPPVRYREKMDAYMTVFRRLVDNTADIRRSGCASLDMAYAACGRCDGYLELGLKPWDYAAGELLVREAGGIVTDFAGDISNYQKTGNILCGSPAIVKGLLTEVTKPAELPAILK</sequence>
<protein>
    <recommendedName>
        <fullName evidence="9">Inositol-1-monophosphatase</fullName>
        <ecNumber evidence="9">3.1.3.25</ecNumber>
    </recommendedName>
</protein>
<feature type="binding site" evidence="8">
    <location>
        <position position="86"/>
    </location>
    <ligand>
        <name>Mg(2+)</name>
        <dbReference type="ChEBI" id="CHEBI:18420"/>
        <label>1</label>
        <note>catalytic</note>
    </ligand>
</feature>
<dbReference type="SUPFAM" id="SSF56655">
    <property type="entry name" value="Carbohydrate phosphatase"/>
    <property type="match status" value="1"/>
</dbReference>
<evidence type="ECO:0000256" key="3">
    <source>
        <dbReference type="ARBA" id="ARBA00009759"/>
    </source>
</evidence>
<comment type="catalytic activity">
    <reaction evidence="1 9">
        <text>a myo-inositol phosphate + H2O = myo-inositol + phosphate</text>
        <dbReference type="Rhea" id="RHEA:24056"/>
        <dbReference type="ChEBI" id="CHEBI:15377"/>
        <dbReference type="ChEBI" id="CHEBI:17268"/>
        <dbReference type="ChEBI" id="CHEBI:43474"/>
        <dbReference type="ChEBI" id="CHEBI:84139"/>
        <dbReference type="EC" id="3.1.3.25"/>
    </reaction>
</comment>
<dbReference type="Gene3D" id="3.30.540.10">
    <property type="entry name" value="Fructose-1,6-Bisphosphatase, subunit A, domain 1"/>
    <property type="match status" value="1"/>
</dbReference>
<evidence type="ECO:0000256" key="9">
    <source>
        <dbReference type="RuleBase" id="RU364068"/>
    </source>
</evidence>
<evidence type="ECO:0000256" key="4">
    <source>
        <dbReference type="ARBA" id="ARBA00022723"/>
    </source>
</evidence>
<keyword evidence="5 9" id="KW-0378">Hydrolase</keyword>
<feature type="binding site" evidence="8">
    <location>
        <position position="87"/>
    </location>
    <ligand>
        <name>Mg(2+)</name>
        <dbReference type="ChEBI" id="CHEBI:18420"/>
        <label>1</label>
        <note>catalytic</note>
    </ligand>
</feature>
<comment type="similarity">
    <text evidence="3 9">Belongs to the inositol monophosphatase superfamily.</text>
</comment>
<dbReference type="GO" id="GO:0031564">
    <property type="term" value="P:transcription antitermination"/>
    <property type="evidence" value="ECO:0007669"/>
    <property type="project" value="UniProtKB-KW"/>
</dbReference>
<name>A0A9D9DBL1_9GAMM</name>
<dbReference type="PANTHER" id="PTHR20854">
    <property type="entry name" value="INOSITOL MONOPHOSPHATASE"/>
    <property type="match status" value="1"/>
</dbReference>
<dbReference type="InterPro" id="IPR020550">
    <property type="entry name" value="Inositol_monophosphatase_CS"/>
</dbReference>
<accession>A0A9D9DBL1</accession>
<dbReference type="InterPro" id="IPR033942">
    <property type="entry name" value="IMPase"/>
</dbReference>
<dbReference type="Pfam" id="PF00459">
    <property type="entry name" value="Inositol_P"/>
    <property type="match status" value="1"/>
</dbReference>
<evidence type="ECO:0000256" key="5">
    <source>
        <dbReference type="ARBA" id="ARBA00022801"/>
    </source>
</evidence>
<reference evidence="10" key="2">
    <citation type="journal article" date="2021" name="PeerJ">
        <title>Extensive microbial diversity within the chicken gut microbiome revealed by metagenomics and culture.</title>
        <authorList>
            <person name="Gilroy R."/>
            <person name="Ravi A."/>
            <person name="Getino M."/>
            <person name="Pursley I."/>
            <person name="Horton D.L."/>
            <person name="Alikhan N.F."/>
            <person name="Baker D."/>
            <person name="Gharbi K."/>
            <person name="Hall N."/>
            <person name="Watson M."/>
            <person name="Adriaenssens E.M."/>
            <person name="Foster-Nyarko E."/>
            <person name="Jarju S."/>
            <person name="Secka A."/>
            <person name="Antonio M."/>
            <person name="Oren A."/>
            <person name="Chaudhuri R.R."/>
            <person name="La Ragione R."/>
            <person name="Hildebrand F."/>
            <person name="Pallen M.J."/>
        </authorList>
    </citation>
    <scope>NUCLEOTIDE SEQUENCE</scope>
    <source>
        <strain evidence="10">17213</strain>
    </source>
</reference>
<comment type="caution">
    <text evidence="10">The sequence shown here is derived from an EMBL/GenBank/DDBJ whole genome shotgun (WGS) entry which is preliminary data.</text>
</comment>
<dbReference type="InterPro" id="IPR022337">
    <property type="entry name" value="Inositol_monophosphatase_SuhB"/>
</dbReference>
<dbReference type="Proteomes" id="UP000823631">
    <property type="component" value="Unassembled WGS sequence"/>
</dbReference>
<keyword evidence="4 8" id="KW-0479">Metal-binding</keyword>
<feature type="binding site" evidence="8">
    <location>
        <position position="67"/>
    </location>
    <ligand>
        <name>Mg(2+)</name>
        <dbReference type="ChEBI" id="CHEBI:18420"/>
        <label>1</label>
        <note>catalytic</note>
    </ligand>
</feature>
<dbReference type="PROSITE" id="PS00630">
    <property type="entry name" value="IMP_2"/>
    <property type="match status" value="1"/>
</dbReference>
<dbReference type="PANTHER" id="PTHR20854:SF4">
    <property type="entry name" value="INOSITOL-1-MONOPHOSPHATASE-RELATED"/>
    <property type="match status" value="1"/>
</dbReference>
<dbReference type="EMBL" id="JADINH010000061">
    <property type="protein sequence ID" value="MBO8415353.1"/>
    <property type="molecule type" value="Genomic_DNA"/>
</dbReference>
<evidence type="ECO:0000256" key="6">
    <source>
        <dbReference type="ARBA" id="ARBA00022814"/>
    </source>
</evidence>
<dbReference type="PRINTS" id="PR01959">
    <property type="entry name" value="SBIMPHPHTASE"/>
</dbReference>
<dbReference type="InterPro" id="IPR000760">
    <property type="entry name" value="Inositol_monophosphatase-like"/>
</dbReference>
<dbReference type="PRINTS" id="PR00377">
    <property type="entry name" value="IMPHPHTASES"/>
</dbReference>
<comment type="cofactor">
    <cofactor evidence="2 8 9">
        <name>Mg(2+)</name>
        <dbReference type="ChEBI" id="CHEBI:18420"/>
    </cofactor>
</comment>
<evidence type="ECO:0000256" key="1">
    <source>
        <dbReference type="ARBA" id="ARBA00001033"/>
    </source>
</evidence>
<evidence type="ECO:0000256" key="8">
    <source>
        <dbReference type="PIRSR" id="PIRSR600760-2"/>
    </source>
</evidence>
<gene>
    <name evidence="10" type="ORF">IAB19_03105</name>
</gene>
<proteinExistence type="inferred from homology"/>
<keyword evidence="6" id="KW-0889">Transcription antitermination</keyword>
<feature type="binding site" evidence="8">
    <location>
        <position position="212"/>
    </location>
    <ligand>
        <name>Mg(2+)</name>
        <dbReference type="ChEBI" id="CHEBI:18420"/>
        <label>1</label>
        <note>catalytic</note>
    </ligand>
</feature>
<evidence type="ECO:0000256" key="7">
    <source>
        <dbReference type="ARBA" id="ARBA00022842"/>
    </source>
</evidence>
<dbReference type="GO" id="GO:0046854">
    <property type="term" value="P:phosphatidylinositol phosphate biosynthetic process"/>
    <property type="evidence" value="ECO:0007669"/>
    <property type="project" value="InterPro"/>
</dbReference>
<keyword evidence="6" id="KW-0804">Transcription</keyword>
<reference evidence="10" key="1">
    <citation type="submission" date="2020-10" db="EMBL/GenBank/DDBJ databases">
        <authorList>
            <person name="Gilroy R."/>
        </authorList>
    </citation>
    <scope>NUCLEOTIDE SEQUENCE</scope>
    <source>
        <strain evidence="10">17213</strain>
    </source>
</reference>
<dbReference type="AlphaFoldDB" id="A0A9D9DBL1"/>